<name>A0AAD7SVQ5_9TELE</name>
<accession>A0AAD7SVQ5</accession>
<reference evidence="2" key="1">
    <citation type="journal article" date="2023" name="Science">
        <title>Genome structures resolve the early diversification of teleost fishes.</title>
        <authorList>
            <person name="Parey E."/>
            <person name="Louis A."/>
            <person name="Montfort J."/>
            <person name="Bouchez O."/>
            <person name="Roques C."/>
            <person name="Iampietro C."/>
            <person name="Lluch J."/>
            <person name="Castinel A."/>
            <person name="Donnadieu C."/>
            <person name="Desvignes T."/>
            <person name="Floi Bucao C."/>
            <person name="Jouanno E."/>
            <person name="Wen M."/>
            <person name="Mejri S."/>
            <person name="Dirks R."/>
            <person name="Jansen H."/>
            <person name="Henkel C."/>
            <person name="Chen W.J."/>
            <person name="Zahm M."/>
            <person name="Cabau C."/>
            <person name="Klopp C."/>
            <person name="Thompson A.W."/>
            <person name="Robinson-Rechavi M."/>
            <person name="Braasch I."/>
            <person name="Lecointre G."/>
            <person name="Bobe J."/>
            <person name="Postlethwait J.H."/>
            <person name="Berthelot C."/>
            <person name="Roest Crollius H."/>
            <person name="Guiguen Y."/>
        </authorList>
    </citation>
    <scope>NUCLEOTIDE SEQUENCE</scope>
    <source>
        <strain evidence="2">NC1722</strain>
    </source>
</reference>
<comment type="caution">
    <text evidence="2">The sequence shown here is derived from an EMBL/GenBank/DDBJ whole genome shotgun (WGS) entry which is preliminary data.</text>
</comment>
<dbReference type="Proteomes" id="UP001221898">
    <property type="component" value="Unassembled WGS sequence"/>
</dbReference>
<dbReference type="EMBL" id="JAINUG010000030">
    <property type="protein sequence ID" value="KAJ8409621.1"/>
    <property type="molecule type" value="Genomic_DNA"/>
</dbReference>
<gene>
    <name evidence="2" type="ORF">AAFF_G00230220</name>
</gene>
<dbReference type="AlphaFoldDB" id="A0AAD7SVQ5"/>
<feature type="region of interest" description="Disordered" evidence="1">
    <location>
        <begin position="1"/>
        <end position="27"/>
    </location>
</feature>
<protein>
    <submittedName>
        <fullName evidence="2">Uncharacterized protein</fullName>
    </submittedName>
</protein>
<proteinExistence type="predicted"/>
<organism evidence="2 3">
    <name type="scientific">Aldrovandia affinis</name>
    <dbReference type="NCBI Taxonomy" id="143900"/>
    <lineage>
        <taxon>Eukaryota</taxon>
        <taxon>Metazoa</taxon>
        <taxon>Chordata</taxon>
        <taxon>Craniata</taxon>
        <taxon>Vertebrata</taxon>
        <taxon>Euteleostomi</taxon>
        <taxon>Actinopterygii</taxon>
        <taxon>Neopterygii</taxon>
        <taxon>Teleostei</taxon>
        <taxon>Notacanthiformes</taxon>
        <taxon>Halosauridae</taxon>
        <taxon>Aldrovandia</taxon>
    </lineage>
</organism>
<evidence type="ECO:0000313" key="2">
    <source>
        <dbReference type="EMBL" id="KAJ8409621.1"/>
    </source>
</evidence>
<sequence length="94" mass="10277">MPALRRAQTAPVGRRARSPGPNGSGLLVFSPRGRLLFQARTGPRILSGRNPAPPQSPQLIPFGCLTRRFQTEEYMLSHQDTGMNKLPVQANGVK</sequence>
<evidence type="ECO:0000313" key="3">
    <source>
        <dbReference type="Proteomes" id="UP001221898"/>
    </source>
</evidence>
<evidence type="ECO:0000256" key="1">
    <source>
        <dbReference type="SAM" id="MobiDB-lite"/>
    </source>
</evidence>
<keyword evidence="3" id="KW-1185">Reference proteome</keyword>